<evidence type="ECO:0000256" key="5">
    <source>
        <dbReference type="SAM" id="MobiDB-lite"/>
    </source>
</evidence>
<feature type="transmembrane region" description="Helical" evidence="6">
    <location>
        <begin position="152"/>
        <end position="169"/>
    </location>
</feature>
<dbReference type="GO" id="GO:0016020">
    <property type="term" value="C:membrane"/>
    <property type="evidence" value="ECO:0007669"/>
    <property type="project" value="UniProtKB-SubCell"/>
</dbReference>
<feature type="compositionally biased region" description="Basic and acidic residues" evidence="5">
    <location>
        <begin position="647"/>
        <end position="656"/>
    </location>
</feature>
<feature type="transmembrane region" description="Helical" evidence="6">
    <location>
        <begin position="297"/>
        <end position="315"/>
    </location>
</feature>
<feature type="transmembrane region" description="Helical" evidence="6">
    <location>
        <begin position="488"/>
        <end position="510"/>
    </location>
</feature>
<dbReference type="EMBL" id="ML987191">
    <property type="protein sequence ID" value="KAF2253432.1"/>
    <property type="molecule type" value="Genomic_DNA"/>
</dbReference>
<name>A0A6A6IU49_9PLEO</name>
<dbReference type="OrthoDB" id="433512at2759"/>
<dbReference type="Proteomes" id="UP000800094">
    <property type="component" value="Unassembled WGS sequence"/>
</dbReference>
<dbReference type="InterPro" id="IPR005828">
    <property type="entry name" value="MFS_sugar_transport-like"/>
</dbReference>
<dbReference type="SUPFAM" id="SSF103473">
    <property type="entry name" value="MFS general substrate transporter"/>
    <property type="match status" value="1"/>
</dbReference>
<feature type="transmembrane region" description="Helical" evidence="6">
    <location>
        <begin position="424"/>
        <end position="444"/>
    </location>
</feature>
<dbReference type="PANTHER" id="PTHR24064">
    <property type="entry name" value="SOLUTE CARRIER FAMILY 22 MEMBER"/>
    <property type="match status" value="1"/>
</dbReference>
<gene>
    <name evidence="8" type="ORF">BU26DRAFT_222730</name>
</gene>
<evidence type="ECO:0000256" key="3">
    <source>
        <dbReference type="ARBA" id="ARBA00022989"/>
    </source>
</evidence>
<evidence type="ECO:0000256" key="1">
    <source>
        <dbReference type="ARBA" id="ARBA00004141"/>
    </source>
</evidence>
<feature type="transmembrane region" description="Helical" evidence="6">
    <location>
        <begin position="255"/>
        <end position="277"/>
    </location>
</feature>
<dbReference type="Gene3D" id="1.20.1250.20">
    <property type="entry name" value="MFS general substrate transporter like domains"/>
    <property type="match status" value="1"/>
</dbReference>
<feature type="region of interest" description="Disordered" evidence="5">
    <location>
        <begin position="610"/>
        <end position="677"/>
    </location>
</feature>
<keyword evidence="3 6" id="KW-1133">Transmembrane helix</keyword>
<evidence type="ECO:0000259" key="7">
    <source>
        <dbReference type="PROSITE" id="PS50850"/>
    </source>
</evidence>
<dbReference type="PROSITE" id="PS50850">
    <property type="entry name" value="MFS"/>
    <property type="match status" value="1"/>
</dbReference>
<feature type="transmembrane region" description="Helical" evidence="6">
    <location>
        <begin position="176"/>
        <end position="196"/>
    </location>
</feature>
<organism evidence="8 9">
    <name type="scientific">Trematosphaeria pertusa</name>
    <dbReference type="NCBI Taxonomy" id="390896"/>
    <lineage>
        <taxon>Eukaryota</taxon>
        <taxon>Fungi</taxon>
        <taxon>Dikarya</taxon>
        <taxon>Ascomycota</taxon>
        <taxon>Pezizomycotina</taxon>
        <taxon>Dothideomycetes</taxon>
        <taxon>Pleosporomycetidae</taxon>
        <taxon>Pleosporales</taxon>
        <taxon>Massarineae</taxon>
        <taxon>Trematosphaeriaceae</taxon>
        <taxon>Trematosphaeria</taxon>
    </lineage>
</organism>
<feature type="transmembrane region" description="Helical" evidence="6">
    <location>
        <begin position="516"/>
        <end position="534"/>
    </location>
</feature>
<dbReference type="GO" id="GO:0022857">
    <property type="term" value="F:transmembrane transporter activity"/>
    <property type="evidence" value="ECO:0007669"/>
    <property type="project" value="InterPro"/>
</dbReference>
<sequence length="677" mass="76519">MEPPSLRDWGAAAPHGPNMGGEHQATMDVRYDMSEKEESVFHALLHPDDIYDENGTYWADMPMGKRLKFISNVDAQESKKETISILRMTKEDPLRPVGYYLKNMVLPGAGLLLEGYVLFSIGNIRPLLQKAFPRCWNTFEICDERWTQAVDYLEILGIIVGQILVGYLGDYMGRRWGLIQDAIIMFIGLLMLTSAWGVTQNGWVICYAWSLFFYGIGVGGEYPMTATSGMENAVGSGKVSTKDDRLHRGRKVTSAFLMQGWGQLLNQVLLIVLLLIFHHGSGNPPYSKVSAQWTYRISFALPAVGTLWLVYYRYYKMRSASKQLMISKRKAHVTGYDTQSLKLTLTYFGPRLLATAGTWFANDVFFYGNKLFQNQFIAVLTPDNKSVMVGWLYNLINVGVSLVGYYLASFLIDNKLYGRKWMMIVGFMADFILFVVPAFAYNFFTSPEHIHAFQAMYFLSSFFNQFGPNSVTFLVAAEVFPTPIRATAHGFSAAVGKAGALLASVLYNYIDTQTKFYVVPWFGLAGALLTWLFLPDTTGLDLKEQERRWSYIRAGRDHDYHGIAIHPKHLSVWERLRGVGKHYDAALDYAAKIADMRAEWVEHQQNKFKDDLKGGAQAQDDLDDADGPYGEDVHNYFSRTASKSPRKSPDATEEKLMVPLDSDSNSNDDADRISEKK</sequence>
<feature type="domain" description="Major facilitator superfamily (MFS) profile" evidence="7">
    <location>
        <begin position="103"/>
        <end position="538"/>
    </location>
</feature>
<feature type="transmembrane region" description="Helical" evidence="6">
    <location>
        <begin position="456"/>
        <end position="476"/>
    </location>
</feature>
<evidence type="ECO:0000256" key="2">
    <source>
        <dbReference type="ARBA" id="ARBA00022692"/>
    </source>
</evidence>
<comment type="subcellular location">
    <subcellularLocation>
        <location evidence="1">Membrane</location>
        <topology evidence="1">Multi-pass membrane protein</topology>
    </subcellularLocation>
</comment>
<proteinExistence type="predicted"/>
<feature type="transmembrane region" description="Helical" evidence="6">
    <location>
        <begin position="202"/>
        <end position="220"/>
    </location>
</feature>
<accession>A0A6A6IU49</accession>
<evidence type="ECO:0000256" key="4">
    <source>
        <dbReference type="ARBA" id="ARBA00023136"/>
    </source>
</evidence>
<reference evidence="8" key="1">
    <citation type="journal article" date="2020" name="Stud. Mycol.">
        <title>101 Dothideomycetes genomes: a test case for predicting lifestyles and emergence of pathogens.</title>
        <authorList>
            <person name="Haridas S."/>
            <person name="Albert R."/>
            <person name="Binder M."/>
            <person name="Bloem J."/>
            <person name="Labutti K."/>
            <person name="Salamov A."/>
            <person name="Andreopoulos B."/>
            <person name="Baker S."/>
            <person name="Barry K."/>
            <person name="Bills G."/>
            <person name="Bluhm B."/>
            <person name="Cannon C."/>
            <person name="Castanera R."/>
            <person name="Culley D."/>
            <person name="Daum C."/>
            <person name="Ezra D."/>
            <person name="Gonzalez J."/>
            <person name="Henrissat B."/>
            <person name="Kuo A."/>
            <person name="Liang C."/>
            <person name="Lipzen A."/>
            <person name="Lutzoni F."/>
            <person name="Magnuson J."/>
            <person name="Mondo S."/>
            <person name="Nolan M."/>
            <person name="Ohm R."/>
            <person name="Pangilinan J."/>
            <person name="Park H.-J."/>
            <person name="Ramirez L."/>
            <person name="Alfaro M."/>
            <person name="Sun H."/>
            <person name="Tritt A."/>
            <person name="Yoshinaga Y."/>
            <person name="Zwiers L.-H."/>
            <person name="Turgeon B."/>
            <person name="Goodwin S."/>
            <person name="Spatafora J."/>
            <person name="Crous P."/>
            <person name="Grigoriev I."/>
        </authorList>
    </citation>
    <scope>NUCLEOTIDE SEQUENCE</scope>
    <source>
        <strain evidence="8">CBS 122368</strain>
    </source>
</reference>
<evidence type="ECO:0000313" key="9">
    <source>
        <dbReference type="Proteomes" id="UP000800094"/>
    </source>
</evidence>
<dbReference type="GeneID" id="54574109"/>
<keyword evidence="4 6" id="KW-0472">Membrane</keyword>
<feature type="transmembrane region" description="Helical" evidence="6">
    <location>
        <begin position="388"/>
        <end position="412"/>
    </location>
</feature>
<keyword evidence="9" id="KW-1185">Reference proteome</keyword>
<dbReference type="Pfam" id="PF00083">
    <property type="entry name" value="Sugar_tr"/>
    <property type="match status" value="2"/>
</dbReference>
<dbReference type="InterPro" id="IPR036259">
    <property type="entry name" value="MFS_trans_sf"/>
</dbReference>
<evidence type="ECO:0000313" key="8">
    <source>
        <dbReference type="EMBL" id="KAF2253432.1"/>
    </source>
</evidence>
<dbReference type="RefSeq" id="XP_033688436.1">
    <property type="nucleotide sequence ID" value="XM_033820779.1"/>
</dbReference>
<dbReference type="AlphaFoldDB" id="A0A6A6IU49"/>
<dbReference type="InterPro" id="IPR020846">
    <property type="entry name" value="MFS_dom"/>
</dbReference>
<protein>
    <submittedName>
        <fullName evidence="8">Phosphate transporter HvPT2</fullName>
    </submittedName>
</protein>
<feature type="region of interest" description="Disordered" evidence="5">
    <location>
        <begin position="1"/>
        <end position="22"/>
    </location>
</feature>
<keyword evidence="2 6" id="KW-0812">Transmembrane</keyword>
<evidence type="ECO:0000256" key="6">
    <source>
        <dbReference type="SAM" id="Phobius"/>
    </source>
</evidence>